<feature type="transmembrane region" description="Helical" evidence="1">
    <location>
        <begin position="225"/>
        <end position="250"/>
    </location>
</feature>
<feature type="domain" description="Ig-like" evidence="2">
    <location>
        <begin position="24"/>
        <end position="109"/>
    </location>
</feature>
<dbReference type="PROSITE" id="PS50835">
    <property type="entry name" value="IG_LIKE"/>
    <property type="match status" value="1"/>
</dbReference>
<accession>T1JVF1</accession>
<name>T1JVF1_TETUR</name>
<sequence>MPLVANKLNLTVNLAYSLAPICKPDQQLVYPIGASEEALISCSVDADPQQISFKWFLNSSTTNYGINNYTVNETTSHILYSPKNRYGYGSIYCTSSNPIGHQKDPCSFNIIPPGVPEKVENCTMKNHSLTGLLVDCAAPLNGVSMPIYIIEVFKAKTREKILSLTNRDRPTFILQDLSPQDYYDLFVYSKTTGGQSDPVSLKASLSPSPMTHNQMKQDITREETYSPLLVILMAIVGIILFIIIMIILVIRIKSHRVEVTDRRQVGPSTGYYDESKSYPRITQKEKSLLDLVNIDKSLSNGDISCFQTPYDYHNIKQTIEMTLKQNKLPVNARSIHQPDSPIDKSYQLSSSSLKATLSDEHVRLRNLSTSLEDNGEKESKLSLISETCNQLLIDSVTAADCSDNELITDTSLMKNIRISCDGSEVTISFQLPRDQLSPLAIVDNKTTLV</sequence>
<dbReference type="SUPFAM" id="SSF49265">
    <property type="entry name" value="Fibronectin type III"/>
    <property type="match status" value="1"/>
</dbReference>
<proteinExistence type="predicted"/>
<reference evidence="3" key="2">
    <citation type="submission" date="2015-06" db="UniProtKB">
        <authorList>
            <consortium name="EnsemblMetazoa"/>
        </authorList>
    </citation>
    <scope>IDENTIFICATION</scope>
</reference>
<evidence type="ECO:0000313" key="4">
    <source>
        <dbReference type="Proteomes" id="UP000015104"/>
    </source>
</evidence>
<dbReference type="Gene3D" id="2.60.40.10">
    <property type="entry name" value="Immunoglobulins"/>
    <property type="match status" value="1"/>
</dbReference>
<keyword evidence="1" id="KW-0812">Transmembrane</keyword>
<dbReference type="InterPro" id="IPR036116">
    <property type="entry name" value="FN3_sf"/>
</dbReference>
<dbReference type="Proteomes" id="UP000015104">
    <property type="component" value="Unassembled WGS sequence"/>
</dbReference>
<keyword evidence="1" id="KW-1133">Transmembrane helix</keyword>
<reference evidence="4" key="1">
    <citation type="submission" date="2011-08" db="EMBL/GenBank/DDBJ databases">
        <authorList>
            <person name="Rombauts S."/>
        </authorList>
    </citation>
    <scope>NUCLEOTIDE SEQUENCE</scope>
    <source>
        <strain evidence="4">London</strain>
    </source>
</reference>
<dbReference type="eggNOG" id="KOG3515">
    <property type="taxonomic scope" value="Eukaryota"/>
</dbReference>
<dbReference type="InterPro" id="IPR036179">
    <property type="entry name" value="Ig-like_dom_sf"/>
</dbReference>
<keyword evidence="4" id="KW-1185">Reference proteome</keyword>
<dbReference type="HOGENOM" id="CLU_610203_0_0_1"/>
<dbReference type="PANTHER" id="PTHR23278">
    <property type="entry name" value="SIDESTEP PROTEIN"/>
    <property type="match status" value="1"/>
</dbReference>
<dbReference type="EnsemblMetazoa" id="tetur02g04370.1">
    <property type="protein sequence ID" value="tetur02g04370.1"/>
    <property type="gene ID" value="tetur02g04370"/>
</dbReference>
<organism evidence="3 4">
    <name type="scientific">Tetranychus urticae</name>
    <name type="common">Two-spotted spider mite</name>
    <dbReference type="NCBI Taxonomy" id="32264"/>
    <lineage>
        <taxon>Eukaryota</taxon>
        <taxon>Metazoa</taxon>
        <taxon>Ecdysozoa</taxon>
        <taxon>Arthropoda</taxon>
        <taxon>Chelicerata</taxon>
        <taxon>Arachnida</taxon>
        <taxon>Acari</taxon>
        <taxon>Acariformes</taxon>
        <taxon>Trombidiformes</taxon>
        <taxon>Prostigmata</taxon>
        <taxon>Eleutherengona</taxon>
        <taxon>Raphignathae</taxon>
        <taxon>Tetranychoidea</taxon>
        <taxon>Tetranychidae</taxon>
        <taxon>Tetranychus</taxon>
    </lineage>
</organism>
<evidence type="ECO:0000256" key="1">
    <source>
        <dbReference type="SAM" id="Phobius"/>
    </source>
</evidence>
<protein>
    <recommendedName>
        <fullName evidence="2">Ig-like domain-containing protein</fullName>
    </recommendedName>
</protein>
<keyword evidence="1" id="KW-0472">Membrane</keyword>
<dbReference type="PANTHER" id="PTHR23278:SF19">
    <property type="entry name" value="OBSCURIN"/>
    <property type="match status" value="1"/>
</dbReference>
<dbReference type="InterPro" id="IPR007110">
    <property type="entry name" value="Ig-like_dom"/>
</dbReference>
<dbReference type="EMBL" id="CAEY01000792">
    <property type="status" value="NOT_ANNOTATED_CDS"/>
    <property type="molecule type" value="Genomic_DNA"/>
</dbReference>
<dbReference type="InterPro" id="IPR013783">
    <property type="entry name" value="Ig-like_fold"/>
</dbReference>
<dbReference type="AlphaFoldDB" id="T1JVF1"/>
<evidence type="ECO:0000313" key="3">
    <source>
        <dbReference type="EnsemblMetazoa" id="tetur02g04370.1"/>
    </source>
</evidence>
<dbReference type="SUPFAM" id="SSF48726">
    <property type="entry name" value="Immunoglobulin"/>
    <property type="match status" value="1"/>
</dbReference>
<evidence type="ECO:0000259" key="2">
    <source>
        <dbReference type="PROSITE" id="PS50835"/>
    </source>
</evidence>